<sequence length="338" mass="38228">MLVLESERSFLALQNHQTLIQQPPDSYKYPVLTLPNEIICEIFLQFLPVYPECPPWVGTLSPTSLTHICRQWRDIALATPTLWRAMYIPLDVDIPFEHQVHELDKWLSRSRGCPFSIIIEELNLHSSGRDFIFSSALCARWEHLKVFLYQPPFLTIEGPMPLLHHLDLAIEDPEMDPDPIVLGEAPLLRSAILNHIAAVKVVLPWGQLTSLTLNHIYPDTCVFILQQTSNLVDCTLVLSADSSGPWPDVKLLCLESLILVPLHFNSTVPGYLETLIMPALCSLKVEEQLLGYEPIEALTSFISKSGCKPQDMYISGGRRISKDVYRAAFPSVKLSFEE</sequence>
<organism evidence="1 2">
    <name type="scientific">Mycena alexandri</name>
    <dbReference type="NCBI Taxonomy" id="1745969"/>
    <lineage>
        <taxon>Eukaryota</taxon>
        <taxon>Fungi</taxon>
        <taxon>Dikarya</taxon>
        <taxon>Basidiomycota</taxon>
        <taxon>Agaricomycotina</taxon>
        <taxon>Agaricomycetes</taxon>
        <taxon>Agaricomycetidae</taxon>
        <taxon>Agaricales</taxon>
        <taxon>Marasmiineae</taxon>
        <taxon>Mycenaceae</taxon>
        <taxon>Mycena</taxon>
    </lineage>
</organism>
<protein>
    <recommendedName>
        <fullName evidence="3">F-box domain-containing protein</fullName>
    </recommendedName>
</protein>
<reference evidence="1" key="1">
    <citation type="submission" date="2023-03" db="EMBL/GenBank/DDBJ databases">
        <title>Massive genome expansion in bonnet fungi (Mycena s.s.) driven by repeated elements and novel gene families across ecological guilds.</title>
        <authorList>
            <consortium name="Lawrence Berkeley National Laboratory"/>
            <person name="Harder C.B."/>
            <person name="Miyauchi S."/>
            <person name="Viragh M."/>
            <person name="Kuo A."/>
            <person name="Thoen E."/>
            <person name="Andreopoulos B."/>
            <person name="Lu D."/>
            <person name="Skrede I."/>
            <person name="Drula E."/>
            <person name="Henrissat B."/>
            <person name="Morin E."/>
            <person name="Kohler A."/>
            <person name="Barry K."/>
            <person name="LaButti K."/>
            <person name="Morin E."/>
            <person name="Salamov A."/>
            <person name="Lipzen A."/>
            <person name="Mereny Z."/>
            <person name="Hegedus B."/>
            <person name="Baldrian P."/>
            <person name="Stursova M."/>
            <person name="Weitz H."/>
            <person name="Taylor A."/>
            <person name="Grigoriev I.V."/>
            <person name="Nagy L.G."/>
            <person name="Martin F."/>
            <person name="Kauserud H."/>
        </authorList>
    </citation>
    <scope>NUCLEOTIDE SEQUENCE</scope>
    <source>
        <strain evidence="1">CBHHK200</strain>
    </source>
</reference>
<dbReference type="AlphaFoldDB" id="A0AAD6S3M7"/>
<dbReference type="Proteomes" id="UP001218188">
    <property type="component" value="Unassembled WGS sequence"/>
</dbReference>
<dbReference type="Gene3D" id="1.20.1280.50">
    <property type="match status" value="1"/>
</dbReference>
<keyword evidence="2" id="KW-1185">Reference proteome</keyword>
<proteinExistence type="predicted"/>
<comment type="caution">
    <text evidence="1">The sequence shown here is derived from an EMBL/GenBank/DDBJ whole genome shotgun (WGS) entry which is preliminary data.</text>
</comment>
<gene>
    <name evidence="1" type="ORF">C8F04DRAFT_304434</name>
</gene>
<dbReference type="EMBL" id="JARJCM010000269">
    <property type="protein sequence ID" value="KAJ7020265.1"/>
    <property type="molecule type" value="Genomic_DNA"/>
</dbReference>
<evidence type="ECO:0008006" key="3">
    <source>
        <dbReference type="Google" id="ProtNLM"/>
    </source>
</evidence>
<evidence type="ECO:0000313" key="1">
    <source>
        <dbReference type="EMBL" id="KAJ7020265.1"/>
    </source>
</evidence>
<evidence type="ECO:0000313" key="2">
    <source>
        <dbReference type="Proteomes" id="UP001218188"/>
    </source>
</evidence>
<name>A0AAD6S3M7_9AGAR</name>
<accession>A0AAD6S3M7</accession>